<organism evidence="2">
    <name type="scientific">Zea mays</name>
    <name type="common">Maize</name>
    <dbReference type="NCBI Taxonomy" id="4577"/>
    <lineage>
        <taxon>Eukaryota</taxon>
        <taxon>Viridiplantae</taxon>
        <taxon>Streptophyta</taxon>
        <taxon>Embryophyta</taxon>
        <taxon>Tracheophyta</taxon>
        <taxon>Spermatophyta</taxon>
        <taxon>Magnoliopsida</taxon>
        <taxon>Liliopsida</taxon>
        <taxon>Poales</taxon>
        <taxon>Poaceae</taxon>
        <taxon>PACMAD clade</taxon>
        <taxon>Panicoideae</taxon>
        <taxon>Andropogonodae</taxon>
        <taxon>Andropogoneae</taxon>
        <taxon>Tripsacinae</taxon>
        <taxon>Zea</taxon>
    </lineage>
</organism>
<evidence type="ECO:0000313" key="2">
    <source>
        <dbReference type="EMBL" id="ACN28811.1"/>
    </source>
</evidence>
<dbReference type="EMBL" id="BT064114">
    <property type="protein sequence ID" value="ACN28811.1"/>
    <property type="molecule type" value="mRNA"/>
</dbReference>
<name>C0P745_MAIZE</name>
<evidence type="ECO:0000256" key="1">
    <source>
        <dbReference type="SAM" id="MobiDB-lite"/>
    </source>
</evidence>
<feature type="region of interest" description="Disordered" evidence="1">
    <location>
        <begin position="10"/>
        <end position="35"/>
    </location>
</feature>
<accession>C0P745</accession>
<dbReference type="AlphaFoldDB" id="C0P745"/>
<proteinExistence type="evidence at transcript level"/>
<sequence length="133" mass="14269">MDRLYCNMMRSDIPTRSPPQDDGVPFEGAGGGEEDDPVLLSLFPAEARHQTVEENGDHHAGKLVARAQARPPAEGSEHAAPLLRVLAYYSYSLLLALLPSPGVEGASVLVVLGAQVHGSERREDSAALWDNVI</sequence>
<reference evidence="2" key="1">
    <citation type="journal article" date="2009" name="PLoS Genet.">
        <title>Sequencing, mapping, and analysis of 27,455 maize full-length cDNAs.</title>
        <authorList>
            <person name="Soderlund C."/>
            <person name="Descour A."/>
            <person name="Kudrna D."/>
            <person name="Bomhoff M."/>
            <person name="Boyd L."/>
            <person name="Currie J."/>
            <person name="Angelova A."/>
            <person name="Collura K."/>
            <person name="Wissotski M."/>
            <person name="Ashley E."/>
            <person name="Morrow D."/>
            <person name="Fernandes J."/>
            <person name="Walbot V."/>
            <person name="Yu Y."/>
        </authorList>
    </citation>
    <scope>NUCLEOTIDE SEQUENCE</scope>
    <source>
        <strain evidence="2">B73</strain>
    </source>
</reference>
<protein>
    <submittedName>
        <fullName evidence="2">Uncharacterized protein</fullName>
    </submittedName>
</protein>